<sequence>MRRLTTTIGLLSTAALTVALVPSTIAATTASWPDEEWVNGTVGTSSFDCGTDTGYASTAFGRFLSGSLLGQDLDPLAEVEGVELFRAADGALTVDPPSAIQQPPLPETDTYTNPLDIDLLGGLVGLDLTGLTVGLPLGSAGALNQYAQVSGYGTGAGASGLVTNSGGVGVTPTTPDNELPEPATIALSNFIPAVAGVADVELEVGAVAASSELDWCAVLANELWGVGPVTGSVREYGIASLDLSAESDLLDDLVTEVNETVPVIQTAVDDLAGPDGLISDEVLDGLVGNLLTGLGVGDLEGDVILDVDLQGAVADRLATPLTDAEGIVTIDLGGGTIDVDLAALLGTPGTGLNSLAPNTELVLNDEVVNELVAIIGGLLDDFTTGITSDLTEALYEAQLTVDLDTSVTLLAGAVPLVDVSIFLQSTLGALLAPEPGAPPVVFTVETTILPILPAVQFALSLLGIDLDEIVDVVVEPLVTELVGPLVALLNGNVISLVTTLGEDLALLTAPIVTALSGLLGFLPDTIASIEVNAQPDQPGGDGPYIPADPATQSSAQYLVTALELELIPLVAPGGLTELRFATASVGPITAP</sequence>
<keyword evidence="1" id="KW-0732">Signal</keyword>
<accession>A0AA42BT20</accession>
<dbReference type="InterPro" id="IPR047900">
    <property type="entry name" value="Choice_anch_G"/>
</dbReference>
<proteinExistence type="predicted"/>
<dbReference type="NCBIfam" id="NF033766">
    <property type="entry name" value="choice_anch_G"/>
    <property type="match status" value="1"/>
</dbReference>
<feature type="signal peptide" evidence="1">
    <location>
        <begin position="1"/>
        <end position="26"/>
    </location>
</feature>
<gene>
    <name evidence="2" type="ORF">N1028_05660</name>
</gene>
<dbReference type="EMBL" id="JANLCK010000002">
    <property type="protein sequence ID" value="MCS5725377.1"/>
    <property type="molecule type" value="Genomic_DNA"/>
</dbReference>
<organism evidence="2 3">
    <name type="scientific">Herbiconiux oxytropis</name>
    <dbReference type="NCBI Taxonomy" id="2970915"/>
    <lineage>
        <taxon>Bacteria</taxon>
        <taxon>Bacillati</taxon>
        <taxon>Actinomycetota</taxon>
        <taxon>Actinomycetes</taxon>
        <taxon>Micrococcales</taxon>
        <taxon>Microbacteriaceae</taxon>
        <taxon>Herbiconiux</taxon>
    </lineage>
</organism>
<protein>
    <submittedName>
        <fullName evidence="2">Choice-of-anchor G family protein</fullName>
    </submittedName>
</protein>
<dbReference type="RefSeq" id="WP_259525850.1">
    <property type="nucleotide sequence ID" value="NZ_JANLCK010000002.1"/>
</dbReference>
<feature type="chain" id="PRO_5041328618" evidence="1">
    <location>
        <begin position="27"/>
        <end position="591"/>
    </location>
</feature>
<comment type="caution">
    <text evidence="2">The sequence shown here is derived from an EMBL/GenBank/DDBJ whole genome shotgun (WGS) entry which is preliminary data.</text>
</comment>
<dbReference type="AlphaFoldDB" id="A0AA42BT20"/>
<keyword evidence="3" id="KW-1185">Reference proteome</keyword>
<name>A0AA42BT20_9MICO</name>
<evidence type="ECO:0000256" key="1">
    <source>
        <dbReference type="SAM" id="SignalP"/>
    </source>
</evidence>
<evidence type="ECO:0000313" key="3">
    <source>
        <dbReference type="Proteomes" id="UP001165587"/>
    </source>
</evidence>
<dbReference type="Proteomes" id="UP001165587">
    <property type="component" value="Unassembled WGS sequence"/>
</dbReference>
<evidence type="ECO:0000313" key="2">
    <source>
        <dbReference type="EMBL" id="MCS5725377.1"/>
    </source>
</evidence>
<reference evidence="2" key="1">
    <citation type="submission" date="2022-08" db="EMBL/GenBank/DDBJ databases">
        <authorList>
            <person name="Deng Y."/>
            <person name="Han X.-F."/>
            <person name="Zhang Y.-Q."/>
        </authorList>
    </citation>
    <scope>NUCLEOTIDE SEQUENCE</scope>
    <source>
        <strain evidence="2">CPCC 203407</strain>
    </source>
</reference>